<dbReference type="PANTHER" id="PTHR33362">
    <property type="entry name" value="SIALIC ACID TRAP TRANSPORTER PERMEASE PROTEIN SIAT-RELATED"/>
    <property type="match status" value="1"/>
</dbReference>
<comment type="similarity">
    <text evidence="7">Belongs to the TRAP transporter large permease family.</text>
</comment>
<organism evidence="9 10">
    <name type="scientific">Roseibium aggregatum</name>
    <dbReference type="NCBI Taxonomy" id="187304"/>
    <lineage>
        <taxon>Bacteria</taxon>
        <taxon>Pseudomonadati</taxon>
        <taxon>Pseudomonadota</taxon>
        <taxon>Alphaproteobacteria</taxon>
        <taxon>Hyphomicrobiales</taxon>
        <taxon>Stappiaceae</taxon>
        <taxon>Roseibium</taxon>
    </lineage>
</organism>
<feature type="transmembrane region" description="Helical" evidence="7">
    <location>
        <begin position="240"/>
        <end position="256"/>
    </location>
</feature>
<feature type="transmembrane region" description="Helical" evidence="7">
    <location>
        <begin position="436"/>
        <end position="463"/>
    </location>
</feature>
<gene>
    <name evidence="9" type="ORF">JF539_21990</name>
</gene>
<name>A0A939EIR5_9HYPH</name>
<dbReference type="InterPro" id="IPR004681">
    <property type="entry name" value="TRAP_DctM"/>
</dbReference>
<accession>A0A939EIR5</accession>
<dbReference type="RefSeq" id="WP_207142903.1">
    <property type="nucleotide sequence ID" value="NZ_JAEKJZ010000006.1"/>
</dbReference>
<evidence type="ECO:0000259" key="8">
    <source>
        <dbReference type="Pfam" id="PF06808"/>
    </source>
</evidence>
<dbReference type="EMBL" id="JAEKJZ010000006">
    <property type="protein sequence ID" value="MBN9673043.1"/>
    <property type="molecule type" value="Genomic_DNA"/>
</dbReference>
<feature type="transmembrane region" description="Helical" evidence="7">
    <location>
        <begin position="500"/>
        <end position="525"/>
    </location>
</feature>
<feature type="transmembrane region" description="Helical" evidence="7">
    <location>
        <begin position="95"/>
        <end position="123"/>
    </location>
</feature>
<comment type="subcellular location">
    <subcellularLocation>
        <location evidence="1 7">Cell inner membrane</location>
        <topology evidence="1 7">Multi-pass membrane protein</topology>
    </subcellularLocation>
</comment>
<comment type="caution">
    <text evidence="7">Lacks conserved residue(s) required for the propagation of feature annotation.</text>
</comment>
<keyword evidence="3 7" id="KW-0997">Cell inner membrane</keyword>
<feature type="domain" description="TRAP C4-dicarboxylate transport system permease DctM subunit" evidence="8">
    <location>
        <begin position="8"/>
        <end position="259"/>
    </location>
</feature>
<feature type="transmembrane region" description="Helical" evidence="7">
    <location>
        <begin position="337"/>
        <end position="357"/>
    </location>
</feature>
<dbReference type="AlphaFoldDB" id="A0A939EIR5"/>
<sequence>METAFLFLFVFGFLFLGVPIAVSLGLSAVLYIALFSHDSMSSVAVQLFNASQNFTLLAIPFFILASSFMSTGGVAKRIIRFSIATVGSIRGGLAIAGVFACMLFAALSGSSPATVVAIGTIAIAGMRQAGYTKDFAAGVIANAGTLGILIPPSIVMVVYAAATNVSVGRMFLAGVIPGIIAGLMLMIAIYVMARVKNLPAQPWPGFREIWGALSEAAVGLFLMVIILGGIYGGIFTPTEAAAVAAVYACLIALFVYRDMGPLAGIGWVDDRDGPLALTGFKTITYALVAMFVWSGLAYAFTDRAGFFGVDSAIVLIAALIGYPMLRGGLSPAELPAAYAVGGKVWGRNLGLIGWKFFPAMFHKDTKKVLTDSAKTTIMLMFIIVNALLFAHTLTAEQIPQVITDWMVEAGFNWFTFLLAVNILLLIGGQFMEPSGLLLIVAPVVFPIGLELGVDPIHLGILMVVNMEIGMITPPIGLNLFVTSGITGMSLLQVVKAALPFVLILLLFLVLVTYVPAISTFLPYALMGPEIITQ</sequence>
<dbReference type="InterPro" id="IPR010656">
    <property type="entry name" value="DctM"/>
</dbReference>
<dbReference type="GO" id="GO:0015740">
    <property type="term" value="P:C4-dicarboxylate transport"/>
    <property type="evidence" value="ECO:0007669"/>
    <property type="project" value="TreeGrafter"/>
</dbReference>
<evidence type="ECO:0000313" key="9">
    <source>
        <dbReference type="EMBL" id="MBN9673043.1"/>
    </source>
</evidence>
<feature type="transmembrane region" description="Helical" evidence="7">
    <location>
        <begin position="135"/>
        <end position="159"/>
    </location>
</feature>
<dbReference type="PANTHER" id="PTHR33362:SF5">
    <property type="entry name" value="C4-DICARBOXYLATE TRAP TRANSPORTER LARGE PERMEASE PROTEIN DCTM"/>
    <property type="match status" value="1"/>
</dbReference>
<feature type="transmembrane region" description="Helical" evidence="7">
    <location>
        <begin position="6"/>
        <end position="34"/>
    </location>
</feature>
<dbReference type="Proteomes" id="UP000664096">
    <property type="component" value="Unassembled WGS sequence"/>
</dbReference>
<feature type="transmembrane region" description="Helical" evidence="7">
    <location>
        <begin position="410"/>
        <end position="430"/>
    </location>
</feature>
<feature type="domain" description="TRAP C4-dicarboxylate transport system permease DctM subunit" evidence="8">
    <location>
        <begin position="316"/>
        <end position="517"/>
    </location>
</feature>
<dbReference type="GO" id="GO:0005886">
    <property type="term" value="C:plasma membrane"/>
    <property type="evidence" value="ECO:0007669"/>
    <property type="project" value="UniProtKB-SubCell"/>
</dbReference>
<feature type="transmembrane region" description="Helical" evidence="7">
    <location>
        <begin position="171"/>
        <end position="191"/>
    </location>
</feature>
<feature type="transmembrane region" description="Helical" evidence="7">
    <location>
        <begin position="277"/>
        <end position="300"/>
    </location>
</feature>
<proteinExistence type="inferred from homology"/>
<dbReference type="Pfam" id="PF06808">
    <property type="entry name" value="DctM"/>
    <property type="match status" value="2"/>
</dbReference>
<evidence type="ECO:0000256" key="2">
    <source>
        <dbReference type="ARBA" id="ARBA00022475"/>
    </source>
</evidence>
<evidence type="ECO:0000256" key="6">
    <source>
        <dbReference type="ARBA" id="ARBA00023136"/>
    </source>
</evidence>
<keyword evidence="4 7" id="KW-0812">Transmembrane</keyword>
<evidence type="ECO:0000256" key="5">
    <source>
        <dbReference type="ARBA" id="ARBA00022989"/>
    </source>
</evidence>
<reference evidence="9" key="1">
    <citation type="submission" date="2020-12" db="EMBL/GenBank/DDBJ databases">
        <title>Oil enriched cultivation method for isolating marine PHA-producing bacteria.</title>
        <authorList>
            <person name="Zheng W."/>
            <person name="Yu S."/>
            <person name="Huang Y."/>
        </authorList>
    </citation>
    <scope>NUCLEOTIDE SEQUENCE</scope>
    <source>
        <strain evidence="9">SY-2-12</strain>
    </source>
</reference>
<dbReference type="GO" id="GO:0022857">
    <property type="term" value="F:transmembrane transporter activity"/>
    <property type="evidence" value="ECO:0007669"/>
    <property type="project" value="UniProtKB-UniRule"/>
</dbReference>
<keyword evidence="7" id="KW-0813">Transport</keyword>
<feature type="transmembrane region" description="Helical" evidence="7">
    <location>
        <begin position="475"/>
        <end position="494"/>
    </location>
</feature>
<evidence type="ECO:0000256" key="7">
    <source>
        <dbReference type="RuleBase" id="RU369079"/>
    </source>
</evidence>
<keyword evidence="2" id="KW-1003">Cell membrane</keyword>
<comment type="function">
    <text evidence="7">Part of the tripartite ATP-independent periplasmic (TRAP) transport system.</text>
</comment>
<evidence type="ECO:0000313" key="10">
    <source>
        <dbReference type="Proteomes" id="UP000664096"/>
    </source>
</evidence>
<evidence type="ECO:0000256" key="1">
    <source>
        <dbReference type="ARBA" id="ARBA00004429"/>
    </source>
</evidence>
<comment type="subunit">
    <text evidence="7">The complex comprises the extracytoplasmic solute receptor protein and the two transmembrane proteins.</text>
</comment>
<feature type="transmembrane region" description="Helical" evidence="7">
    <location>
        <begin position="212"/>
        <end position="234"/>
    </location>
</feature>
<evidence type="ECO:0000256" key="4">
    <source>
        <dbReference type="ARBA" id="ARBA00022692"/>
    </source>
</evidence>
<keyword evidence="6 7" id="KW-0472">Membrane</keyword>
<comment type="caution">
    <text evidence="9">The sequence shown here is derived from an EMBL/GenBank/DDBJ whole genome shotgun (WGS) entry which is preliminary data.</text>
</comment>
<feature type="transmembrane region" description="Helical" evidence="7">
    <location>
        <begin position="377"/>
        <end position="398"/>
    </location>
</feature>
<keyword evidence="5 7" id="KW-1133">Transmembrane helix</keyword>
<feature type="transmembrane region" description="Helical" evidence="7">
    <location>
        <begin position="54"/>
        <end position="75"/>
    </location>
</feature>
<dbReference type="NCBIfam" id="TIGR00786">
    <property type="entry name" value="dctM"/>
    <property type="match status" value="1"/>
</dbReference>
<feature type="transmembrane region" description="Helical" evidence="7">
    <location>
        <begin position="306"/>
        <end position="325"/>
    </location>
</feature>
<protein>
    <recommendedName>
        <fullName evidence="7">TRAP transporter large permease protein</fullName>
    </recommendedName>
</protein>
<evidence type="ECO:0000256" key="3">
    <source>
        <dbReference type="ARBA" id="ARBA00022519"/>
    </source>
</evidence>